<evidence type="ECO:0000256" key="1">
    <source>
        <dbReference type="SAM" id="SignalP"/>
    </source>
</evidence>
<evidence type="ECO:0000313" key="2">
    <source>
        <dbReference type="EMBL" id="KAJ7007295.1"/>
    </source>
</evidence>
<evidence type="ECO:0000313" key="3">
    <source>
        <dbReference type="Proteomes" id="UP001164929"/>
    </source>
</evidence>
<gene>
    <name evidence="2" type="ORF">NC653_006366</name>
</gene>
<keyword evidence="3" id="KW-1185">Reference proteome</keyword>
<sequence length="176" mass="20270">MGINLAFLGQLHFVLTLCRFFPRWLCFQDYTKCFLTLPSKLASDFRSKQGNPPIHQGTYVDSNFSGVLNSFPTLFLFLRVYLGSNIKYEFKQRPVLIDALEPAVSLFVFYPVSTSLLEECLCWSVNLNNGLNYVMLWNLQSLYLYYTVSTSLMEVGFEIDAVCFWLPGTFLFLNGK</sequence>
<keyword evidence="1" id="KW-0732">Signal</keyword>
<name>A0AAD6WC41_9ROSI</name>
<feature type="chain" id="PRO_5042141828" evidence="1">
    <location>
        <begin position="27"/>
        <end position="176"/>
    </location>
</feature>
<reference evidence="2" key="1">
    <citation type="journal article" date="2023" name="Mol. Ecol. Resour.">
        <title>Chromosome-level genome assembly of a triploid poplar Populus alba 'Berolinensis'.</title>
        <authorList>
            <person name="Chen S."/>
            <person name="Yu Y."/>
            <person name="Wang X."/>
            <person name="Wang S."/>
            <person name="Zhang T."/>
            <person name="Zhou Y."/>
            <person name="He R."/>
            <person name="Meng N."/>
            <person name="Wang Y."/>
            <person name="Liu W."/>
            <person name="Liu Z."/>
            <person name="Liu J."/>
            <person name="Guo Q."/>
            <person name="Huang H."/>
            <person name="Sederoff R.R."/>
            <person name="Wang G."/>
            <person name="Qu G."/>
            <person name="Chen S."/>
        </authorList>
    </citation>
    <scope>NUCLEOTIDE SEQUENCE</scope>
    <source>
        <strain evidence="2">SC-2020</strain>
    </source>
</reference>
<dbReference type="Proteomes" id="UP001164929">
    <property type="component" value="Chromosome 2"/>
</dbReference>
<accession>A0AAD6WC41</accession>
<proteinExistence type="predicted"/>
<protein>
    <submittedName>
        <fullName evidence="2">Uncharacterized protein</fullName>
    </submittedName>
</protein>
<dbReference type="EMBL" id="JAQIZT010000002">
    <property type="protein sequence ID" value="KAJ7007295.1"/>
    <property type="molecule type" value="Genomic_DNA"/>
</dbReference>
<organism evidence="2 3">
    <name type="scientific">Populus alba x Populus x berolinensis</name>
    <dbReference type="NCBI Taxonomy" id="444605"/>
    <lineage>
        <taxon>Eukaryota</taxon>
        <taxon>Viridiplantae</taxon>
        <taxon>Streptophyta</taxon>
        <taxon>Embryophyta</taxon>
        <taxon>Tracheophyta</taxon>
        <taxon>Spermatophyta</taxon>
        <taxon>Magnoliopsida</taxon>
        <taxon>eudicotyledons</taxon>
        <taxon>Gunneridae</taxon>
        <taxon>Pentapetalae</taxon>
        <taxon>rosids</taxon>
        <taxon>fabids</taxon>
        <taxon>Malpighiales</taxon>
        <taxon>Salicaceae</taxon>
        <taxon>Saliceae</taxon>
        <taxon>Populus</taxon>
    </lineage>
</organism>
<feature type="signal peptide" evidence="1">
    <location>
        <begin position="1"/>
        <end position="26"/>
    </location>
</feature>
<dbReference type="AlphaFoldDB" id="A0AAD6WC41"/>
<comment type="caution">
    <text evidence="2">The sequence shown here is derived from an EMBL/GenBank/DDBJ whole genome shotgun (WGS) entry which is preliminary data.</text>
</comment>